<dbReference type="SUPFAM" id="SSF63380">
    <property type="entry name" value="Riboflavin synthase domain-like"/>
    <property type="match status" value="1"/>
</dbReference>
<dbReference type="InterPro" id="IPR017938">
    <property type="entry name" value="Riboflavin_synthase-like_b-brl"/>
</dbReference>
<feature type="domain" description="FAD-binding FR-type" evidence="1">
    <location>
        <begin position="1"/>
        <end position="98"/>
    </location>
</feature>
<dbReference type="PROSITE" id="PS51384">
    <property type="entry name" value="FAD_FR"/>
    <property type="match status" value="1"/>
</dbReference>
<comment type="caution">
    <text evidence="2">The sequence shown here is derived from an EMBL/GenBank/DDBJ whole genome shotgun (WGS) entry which is preliminary data.</text>
</comment>
<protein>
    <recommendedName>
        <fullName evidence="1">FAD-binding FR-type domain-containing protein</fullName>
    </recommendedName>
</protein>
<evidence type="ECO:0000313" key="2">
    <source>
        <dbReference type="EMBL" id="KKL52528.1"/>
    </source>
</evidence>
<dbReference type="Gene3D" id="2.40.30.10">
    <property type="entry name" value="Translation factors"/>
    <property type="match status" value="1"/>
</dbReference>
<dbReference type="AlphaFoldDB" id="A0A0F9CSX4"/>
<dbReference type="Gene3D" id="3.40.50.80">
    <property type="entry name" value="Nucleotide-binding domain of ferredoxin-NADP reductase (FNR) module"/>
    <property type="match status" value="1"/>
</dbReference>
<dbReference type="SUPFAM" id="SSF52343">
    <property type="entry name" value="Ferredoxin reductase-like, C-terminal NADP-linked domain"/>
    <property type="match status" value="1"/>
</dbReference>
<organism evidence="2">
    <name type="scientific">marine sediment metagenome</name>
    <dbReference type="NCBI Taxonomy" id="412755"/>
    <lineage>
        <taxon>unclassified sequences</taxon>
        <taxon>metagenomes</taxon>
        <taxon>ecological metagenomes</taxon>
    </lineage>
</organism>
<evidence type="ECO:0000259" key="1">
    <source>
        <dbReference type="PROSITE" id="PS51384"/>
    </source>
</evidence>
<reference evidence="2" key="1">
    <citation type="journal article" date="2015" name="Nature">
        <title>Complex archaea that bridge the gap between prokaryotes and eukaryotes.</title>
        <authorList>
            <person name="Spang A."/>
            <person name="Saw J.H."/>
            <person name="Jorgensen S.L."/>
            <person name="Zaremba-Niedzwiedzka K."/>
            <person name="Martijn J."/>
            <person name="Lind A.E."/>
            <person name="van Eijk R."/>
            <person name="Schleper C."/>
            <person name="Guy L."/>
            <person name="Ettema T.J."/>
        </authorList>
    </citation>
    <scope>NUCLEOTIDE SEQUENCE</scope>
</reference>
<sequence>MTENTIRTVKIQNIVAECLGVKTFTFNNINAKTPKPGQFVMIWVPGVDEVPMSLSDFDDKGNWAITVKNVGECTKALHDLKVGAYIGVRGPLGNHFKLPADKSKKIILIGGRLGTAAIKFLATKLNNTNIKFHLIYGLVYEKDAIFVKDFLKFDLNNSDINLCIDFDDENVEDSTIEKYYKSKFNERPHNT</sequence>
<dbReference type="GO" id="GO:0016491">
    <property type="term" value="F:oxidoreductase activity"/>
    <property type="evidence" value="ECO:0007669"/>
    <property type="project" value="InterPro"/>
</dbReference>
<dbReference type="EMBL" id="LAZR01031859">
    <property type="protein sequence ID" value="KKL52528.1"/>
    <property type="molecule type" value="Genomic_DNA"/>
</dbReference>
<dbReference type="InterPro" id="IPR050353">
    <property type="entry name" value="PyrK_electron_transfer"/>
</dbReference>
<dbReference type="PANTHER" id="PTHR43513">
    <property type="entry name" value="DIHYDROOROTATE DEHYDROGENASE B (NAD(+)), ELECTRON TRANSFER SUBUNIT"/>
    <property type="match status" value="1"/>
</dbReference>
<name>A0A0F9CSX4_9ZZZZ</name>
<accession>A0A0F9CSX4</accession>
<dbReference type="Pfam" id="PF00970">
    <property type="entry name" value="FAD_binding_6"/>
    <property type="match status" value="1"/>
</dbReference>
<dbReference type="InterPro" id="IPR017927">
    <property type="entry name" value="FAD-bd_FR_type"/>
</dbReference>
<dbReference type="InterPro" id="IPR008333">
    <property type="entry name" value="Cbr1-like_FAD-bd_dom"/>
</dbReference>
<gene>
    <name evidence="2" type="ORF">LCGC14_2284550</name>
</gene>
<proteinExistence type="predicted"/>
<dbReference type="InterPro" id="IPR039261">
    <property type="entry name" value="FNR_nucleotide-bd"/>
</dbReference>
<dbReference type="PANTHER" id="PTHR43513:SF3">
    <property type="entry name" value="DIHYDROOROTATE DEHYDROGENASE B (NAD(+)), ELECTRON TRANSFER SUBUNIT-RELATED"/>
    <property type="match status" value="1"/>
</dbReference>